<dbReference type="EMBL" id="BAABBE010000030">
    <property type="protein sequence ID" value="GAA3676148.1"/>
    <property type="molecule type" value="Genomic_DNA"/>
</dbReference>
<dbReference type="RefSeq" id="WP_346135216.1">
    <property type="nucleotide sequence ID" value="NZ_BAABBE010000030.1"/>
</dbReference>
<accession>A0ABP7C148</accession>
<evidence type="ECO:0000313" key="2">
    <source>
        <dbReference type="EMBL" id="GAA3676148.1"/>
    </source>
</evidence>
<evidence type="ECO:0000256" key="1">
    <source>
        <dbReference type="ARBA" id="ARBA00010617"/>
    </source>
</evidence>
<dbReference type="PANTHER" id="PTHR46696:SF1">
    <property type="entry name" value="CYTOCHROME P450 YJIB-RELATED"/>
    <property type="match status" value="1"/>
</dbReference>
<dbReference type="InterPro" id="IPR036396">
    <property type="entry name" value="Cyt_P450_sf"/>
</dbReference>
<proteinExistence type="inferred from homology"/>
<comment type="similarity">
    <text evidence="1">Belongs to the cytochrome P450 family.</text>
</comment>
<keyword evidence="3" id="KW-1185">Reference proteome</keyword>
<dbReference type="SUPFAM" id="SSF48264">
    <property type="entry name" value="Cytochrome P450"/>
    <property type="match status" value="1"/>
</dbReference>
<name>A0ABP7C148_9PSEU</name>
<dbReference type="Proteomes" id="UP001500711">
    <property type="component" value="Unassembled WGS sequence"/>
</dbReference>
<sequence>MTTLTQLPADYVQNPHEVHDMLRAEGPVQEVHLPRGLKVWLVTRYEEAKVALTDPRISKDMQAGGHLFELHAPKEADRRQFDAGLAVHMLNMDPPNHTRLRKLVNKAFTARRIELMRRAWRRSPPSSSPS</sequence>
<dbReference type="Gene3D" id="1.10.630.10">
    <property type="entry name" value="Cytochrome P450"/>
    <property type="match status" value="1"/>
</dbReference>
<evidence type="ECO:0000313" key="3">
    <source>
        <dbReference type="Proteomes" id="UP001500711"/>
    </source>
</evidence>
<dbReference type="PANTHER" id="PTHR46696">
    <property type="entry name" value="P450, PUTATIVE (EUROFUNG)-RELATED"/>
    <property type="match status" value="1"/>
</dbReference>
<organism evidence="2 3">
    <name type="scientific">Lentzea roselyniae</name>
    <dbReference type="NCBI Taxonomy" id="531940"/>
    <lineage>
        <taxon>Bacteria</taxon>
        <taxon>Bacillati</taxon>
        <taxon>Actinomycetota</taxon>
        <taxon>Actinomycetes</taxon>
        <taxon>Pseudonocardiales</taxon>
        <taxon>Pseudonocardiaceae</taxon>
        <taxon>Lentzea</taxon>
    </lineage>
</organism>
<evidence type="ECO:0008006" key="4">
    <source>
        <dbReference type="Google" id="ProtNLM"/>
    </source>
</evidence>
<gene>
    <name evidence="2" type="ORF">GCM10022267_73760</name>
</gene>
<comment type="caution">
    <text evidence="2">The sequence shown here is derived from an EMBL/GenBank/DDBJ whole genome shotgun (WGS) entry which is preliminary data.</text>
</comment>
<reference evidence="3" key="1">
    <citation type="journal article" date="2019" name="Int. J. Syst. Evol. Microbiol.">
        <title>The Global Catalogue of Microorganisms (GCM) 10K type strain sequencing project: providing services to taxonomists for standard genome sequencing and annotation.</title>
        <authorList>
            <consortium name="The Broad Institute Genomics Platform"/>
            <consortium name="The Broad Institute Genome Sequencing Center for Infectious Disease"/>
            <person name="Wu L."/>
            <person name="Ma J."/>
        </authorList>
    </citation>
    <scope>NUCLEOTIDE SEQUENCE [LARGE SCALE GENOMIC DNA]</scope>
    <source>
        <strain evidence="3">JCM 17494</strain>
    </source>
</reference>
<protein>
    <recommendedName>
        <fullName evidence="4">Cytochrome P450</fullName>
    </recommendedName>
</protein>